<dbReference type="EMBL" id="JARGDH010000003">
    <property type="protein sequence ID" value="KAL0272150.1"/>
    <property type="molecule type" value="Genomic_DNA"/>
</dbReference>
<comment type="function">
    <text evidence="9">Microtubule inner protein (MIP) part of the dynein-decorated doublet microtubules (DMTs) in cilia and flagellar axoneme. Forms filamentous polymers in the walls of ciliary and flagellar microtubules.</text>
</comment>
<dbReference type="GO" id="GO:0060271">
    <property type="term" value="P:cilium assembly"/>
    <property type="evidence" value="ECO:0007669"/>
    <property type="project" value="UniProtKB-UniRule"/>
</dbReference>
<evidence type="ECO:0000256" key="5">
    <source>
        <dbReference type="ARBA" id="ARBA00023054"/>
    </source>
</evidence>
<gene>
    <name evidence="12" type="ORF">PYX00_005229</name>
</gene>
<dbReference type="GO" id="GO:0015630">
    <property type="term" value="C:microtubule cytoskeleton"/>
    <property type="evidence" value="ECO:0007669"/>
    <property type="project" value="UniProtKB-UniRule"/>
</dbReference>
<dbReference type="Pfam" id="PF03148">
    <property type="entry name" value="Tektin"/>
    <property type="match status" value="1"/>
</dbReference>
<dbReference type="PANTHER" id="PTHR19960:SF25">
    <property type="entry name" value="TEKTIN-1"/>
    <property type="match status" value="1"/>
</dbReference>
<dbReference type="InterPro" id="IPR000435">
    <property type="entry name" value="Tektins"/>
</dbReference>
<evidence type="ECO:0000256" key="4">
    <source>
        <dbReference type="ARBA" id="ARBA00022846"/>
    </source>
</evidence>
<name>A0AAW2HQA2_9NEOP</name>
<accession>A0AAW2HQA2</accession>
<keyword evidence="7" id="KW-0206">Cytoskeleton</keyword>
<organism evidence="12">
    <name type="scientific">Menopon gallinae</name>
    <name type="common">poultry shaft louse</name>
    <dbReference type="NCBI Taxonomy" id="328185"/>
    <lineage>
        <taxon>Eukaryota</taxon>
        <taxon>Metazoa</taxon>
        <taxon>Ecdysozoa</taxon>
        <taxon>Arthropoda</taxon>
        <taxon>Hexapoda</taxon>
        <taxon>Insecta</taxon>
        <taxon>Pterygota</taxon>
        <taxon>Neoptera</taxon>
        <taxon>Paraneoptera</taxon>
        <taxon>Psocodea</taxon>
        <taxon>Troctomorpha</taxon>
        <taxon>Phthiraptera</taxon>
        <taxon>Amblycera</taxon>
        <taxon>Menoponidae</taxon>
        <taxon>Menopon</taxon>
    </lineage>
</organism>
<evidence type="ECO:0000256" key="3">
    <source>
        <dbReference type="ARBA" id="ARBA00022490"/>
    </source>
</evidence>
<dbReference type="AlphaFoldDB" id="A0AAW2HQA2"/>
<reference evidence="12" key="1">
    <citation type="journal article" date="2024" name="Gigascience">
        <title>Chromosome-level genome of the poultry shaft louse Menopon gallinae provides insight into the host-switching and adaptive evolution of parasitic lice.</title>
        <authorList>
            <person name="Xu Y."/>
            <person name="Ma L."/>
            <person name="Liu S."/>
            <person name="Liang Y."/>
            <person name="Liu Q."/>
            <person name="He Z."/>
            <person name="Tian L."/>
            <person name="Duan Y."/>
            <person name="Cai W."/>
            <person name="Li H."/>
            <person name="Song F."/>
        </authorList>
    </citation>
    <scope>NUCLEOTIDE SEQUENCE</scope>
    <source>
        <strain evidence="12">Cailab_2023a</strain>
    </source>
</reference>
<dbReference type="EMBL" id="JARGDH010000003">
    <property type="protein sequence ID" value="KAL0272151.1"/>
    <property type="molecule type" value="Genomic_DNA"/>
</dbReference>
<dbReference type="GO" id="GO:0005930">
    <property type="term" value="C:axoneme"/>
    <property type="evidence" value="ECO:0007669"/>
    <property type="project" value="UniProtKB-SubCell"/>
</dbReference>
<dbReference type="GO" id="GO:0005634">
    <property type="term" value="C:nucleus"/>
    <property type="evidence" value="ECO:0007669"/>
    <property type="project" value="TreeGrafter"/>
</dbReference>
<evidence type="ECO:0000256" key="6">
    <source>
        <dbReference type="ARBA" id="ARBA00023069"/>
    </source>
</evidence>
<keyword evidence="6 10" id="KW-0969">Cilium</keyword>
<evidence type="ECO:0000313" key="12">
    <source>
        <dbReference type="EMBL" id="KAL0272150.1"/>
    </source>
</evidence>
<keyword evidence="4 10" id="KW-0282">Flagellum</keyword>
<feature type="coiled-coil region" evidence="11">
    <location>
        <begin position="274"/>
        <end position="322"/>
    </location>
</feature>
<keyword evidence="8 10" id="KW-0966">Cell projection</keyword>
<evidence type="ECO:0000256" key="10">
    <source>
        <dbReference type="RuleBase" id="RU367040"/>
    </source>
</evidence>
<dbReference type="PANTHER" id="PTHR19960">
    <property type="entry name" value="TEKTIN"/>
    <property type="match status" value="1"/>
</dbReference>
<evidence type="ECO:0000256" key="2">
    <source>
        <dbReference type="ARBA" id="ARBA00007209"/>
    </source>
</evidence>
<dbReference type="PRINTS" id="PR00511">
    <property type="entry name" value="TEKTIN"/>
</dbReference>
<protein>
    <recommendedName>
        <fullName evidence="10">Tektin</fullName>
    </recommendedName>
</protein>
<feature type="coiled-coil region" evidence="11">
    <location>
        <begin position="50"/>
        <end position="95"/>
    </location>
</feature>
<proteinExistence type="inferred from homology"/>
<keyword evidence="5 11" id="KW-0175">Coiled coil</keyword>
<keyword evidence="3" id="KW-0963">Cytoplasm</keyword>
<evidence type="ECO:0000256" key="9">
    <source>
        <dbReference type="ARBA" id="ARBA00045224"/>
    </source>
</evidence>
<evidence type="ECO:0000256" key="8">
    <source>
        <dbReference type="ARBA" id="ARBA00023273"/>
    </source>
</evidence>
<comment type="subcellular location">
    <subcellularLocation>
        <location evidence="10">Cytoplasm</location>
        <location evidence="10">Cytoskeleton</location>
        <location evidence="10">Cilium axoneme</location>
    </subcellularLocation>
    <subcellularLocation>
        <location evidence="1">Cytoplasm</location>
        <location evidence="1">Cytoskeleton</location>
        <location evidence="1">Flagellum axoneme</location>
    </subcellularLocation>
</comment>
<comment type="similarity">
    <text evidence="2 10">Belongs to the tektin family.</text>
</comment>
<comment type="caution">
    <text evidence="12">The sequence shown here is derived from an EMBL/GenBank/DDBJ whole genome shotgun (WGS) entry which is preliminary data.</text>
</comment>
<dbReference type="GO" id="GO:0060294">
    <property type="term" value="P:cilium movement involved in cell motility"/>
    <property type="evidence" value="ECO:0007669"/>
    <property type="project" value="UniProtKB-UniRule"/>
</dbReference>
<evidence type="ECO:0000256" key="7">
    <source>
        <dbReference type="ARBA" id="ARBA00023212"/>
    </source>
</evidence>
<sequence length="415" mass="48905">MNANVNKIAGKPVMALPPPPCRYTEEEWYNHTIARFRLAEDQNLLADRILEDSARVIDNVREKLEKNKEQTEMRMKEKIRDLEFARNEIENSRKILNVELEALGAFKERIQDALQSIRISAKRITEKCCVLREGRIGIDLVQDYVEVELKKEIKTIDGAEMILQRTLEQLKEMMREIRATLYLLTRDLEDKMKTLAIETECLNMKTTNLDLSLYHGTTPLDASDIAYHEWQHYTENIFLSGFKKVNNARNFRNTIDRLLREAFDDLRTQYAAVNEAFQRRIEEQKEMKTKLEKQLFEVNRQVNEMTRNITELEKAIAEKEGYLALAHTRLGRRAHRPQVELNRDEVETRLVNEVVEIREYVGKLQHMLCEAQANQRYLCKTQIQLQEDINIKINSIKIDEVDCMTIRQGLDYHSF</sequence>
<feature type="coiled-coil region" evidence="11">
    <location>
        <begin position="156"/>
        <end position="187"/>
    </location>
</feature>
<dbReference type="InterPro" id="IPR048256">
    <property type="entry name" value="Tektin-like"/>
</dbReference>
<evidence type="ECO:0000256" key="11">
    <source>
        <dbReference type="SAM" id="Coils"/>
    </source>
</evidence>
<evidence type="ECO:0000256" key="1">
    <source>
        <dbReference type="ARBA" id="ARBA00004611"/>
    </source>
</evidence>